<dbReference type="InterPro" id="IPR050090">
    <property type="entry name" value="Tyrosine_recombinase_XerCD"/>
</dbReference>
<feature type="domain" description="Tyr recombinase" evidence="2">
    <location>
        <begin position="105"/>
        <end position="304"/>
    </location>
</feature>
<dbReference type="RefSeq" id="WP_044165765.1">
    <property type="nucleotide sequence ID" value="NZ_JACIER010000036.1"/>
</dbReference>
<evidence type="ECO:0000313" key="4">
    <source>
        <dbReference type="Proteomes" id="UP000560658"/>
    </source>
</evidence>
<protein>
    <submittedName>
        <fullName evidence="3">Site-specific recombinase XerD</fullName>
    </submittedName>
</protein>
<evidence type="ECO:0000259" key="2">
    <source>
        <dbReference type="PROSITE" id="PS51898"/>
    </source>
</evidence>
<organism evidence="3 4">
    <name type="scientific">Bacteroides reticulotermitis</name>
    <dbReference type="NCBI Taxonomy" id="1133319"/>
    <lineage>
        <taxon>Bacteria</taxon>
        <taxon>Pseudomonadati</taxon>
        <taxon>Bacteroidota</taxon>
        <taxon>Bacteroidia</taxon>
        <taxon>Bacteroidales</taxon>
        <taxon>Bacteroidaceae</taxon>
        <taxon>Bacteroides</taxon>
    </lineage>
</organism>
<dbReference type="PANTHER" id="PTHR30349:SF64">
    <property type="entry name" value="PROPHAGE INTEGRASE INTD-RELATED"/>
    <property type="match status" value="1"/>
</dbReference>
<keyword evidence="1" id="KW-0233">DNA recombination</keyword>
<proteinExistence type="predicted"/>
<dbReference type="InterPro" id="IPR011010">
    <property type="entry name" value="DNA_brk_join_enz"/>
</dbReference>
<accession>A0A840DAG9</accession>
<comment type="caution">
    <text evidence="3">The sequence shown here is derived from an EMBL/GenBank/DDBJ whole genome shotgun (WGS) entry which is preliminary data.</text>
</comment>
<evidence type="ECO:0000313" key="3">
    <source>
        <dbReference type="EMBL" id="MBB4046424.1"/>
    </source>
</evidence>
<dbReference type="Pfam" id="PF00589">
    <property type="entry name" value="Phage_integrase"/>
    <property type="match status" value="1"/>
</dbReference>
<evidence type="ECO:0000256" key="1">
    <source>
        <dbReference type="ARBA" id="ARBA00023172"/>
    </source>
</evidence>
<dbReference type="Gene3D" id="1.10.443.10">
    <property type="entry name" value="Intergrase catalytic core"/>
    <property type="match status" value="1"/>
</dbReference>
<dbReference type="GO" id="GO:0006310">
    <property type="term" value="P:DNA recombination"/>
    <property type="evidence" value="ECO:0007669"/>
    <property type="project" value="UniProtKB-KW"/>
</dbReference>
<dbReference type="InterPro" id="IPR013762">
    <property type="entry name" value="Integrase-like_cat_sf"/>
</dbReference>
<dbReference type="PANTHER" id="PTHR30349">
    <property type="entry name" value="PHAGE INTEGRASE-RELATED"/>
    <property type="match status" value="1"/>
</dbReference>
<dbReference type="AlphaFoldDB" id="A0A840DAG9"/>
<reference evidence="3" key="1">
    <citation type="submission" date="2020-08" db="EMBL/GenBank/DDBJ databases">
        <title>Genomic Encyclopedia of Type Strains, Phase IV (KMG-IV): sequencing the most valuable type-strain genomes for metagenomic binning, comparative biology and taxonomic classification.</title>
        <authorList>
            <person name="Goeker M."/>
        </authorList>
    </citation>
    <scope>NUCLEOTIDE SEQUENCE [LARGE SCALE GENOMIC DNA]</scope>
    <source>
        <strain evidence="3">DSM 105720</strain>
    </source>
</reference>
<dbReference type="EMBL" id="JACIER010000036">
    <property type="protein sequence ID" value="MBB4046424.1"/>
    <property type="molecule type" value="Genomic_DNA"/>
</dbReference>
<dbReference type="Proteomes" id="UP000560658">
    <property type="component" value="Unassembled WGS sequence"/>
</dbReference>
<dbReference type="GO" id="GO:0003677">
    <property type="term" value="F:DNA binding"/>
    <property type="evidence" value="ECO:0007669"/>
    <property type="project" value="InterPro"/>
</dbReference>
<name>A0A840DAG9_9BACE</name>
<sequence length="321" mass="37697">MKKYQSFLADILEKYESYRIASGRTSYSYIKNLIFFDHYCASEYPLAEQLTQEMVDKWCAQRATECNNSVISRVYPVLSFLRYAKERRLVDVQLPSTPKSRPRAYIPHAFTRTELNNFFYSCDTIEVKSGLSGEIRKITIPVVFRLLYSSGMRTTEVLLLRYEDVDLQTGVVNVQYSKGYDQHFVVLHDSMLELMKIYDSSVSKLLPNRIFFFPTTKNKNYQGVWITYYFRKLWQQRNRTRAIAYELRHHYAIENINHWIGDGLNLHTKLLSLSKSMGHSNIESTKKYYALVPGLSNIIEDVSEESFNDLIPNIEQDEKNK</sequence>
<dbReference type="PROSITE" id="PS51898">
    <property type="entry name" value="TYR_RECOMBINASE"/>
    <property type="match status" value="1"/>
</dbReference>
<dbReference type="GO" id="GO:0015074">
    <property type="term" value="P:DNA integration"/>
    <property type="evidence" value="ECO:0007669"/>
    <property type="project" value="InterPro"/>
</dbReference>
<dbReference type="SUPFAM" id="SSF56349">
    <property type="entry name" value="DNA breaking-rejoining enzymes"/>
    <property type="match status" value="1"/>
</dbReference>
<gene>
    <name evidence="3" type="ORF">GGR06_004259</name>
</gene>
<dbReference type="InterPro" id="IPR002104">
    <property type="entry name" value="Integrase_catalytic"/>
</dbReference>
<keyword evidence="4" id="KW-1185">Reference proteome</keyword>